<organism evidence="10 11">
    <name type="scientific">Sodiomyces alkalinus (strain CBS 110278 / VKM F-3762 / F11)</name>
    <name type="common">Alkaliphilic filamentous fungus</name>
    <dbReference type="NCBI Taxonomy" id="1314773"/>
    <lineage>
        <taxon>Eukaryota</taxon>
        <taxon>Fungi</taxon>
        <taxon>Dikarya</taxon>
        <taxon>Ascomycota</taxon>
        <taxon>Pezizomycotina</taxon>
        <taxon>Sordariomycetes</taxon>
        <taxon>Hypocreomycetidae</taxon>
        <taxon>Glomerellales</taxon>
        <taxon>Plectosphaerellaceae</taxon>
        <taxon>Sodiomyces</taxon>
    </lineage>
</organism>
<evidence type="ECO:0000256" key="7">
    <source>
        <dbReference type="SAM" id="Coils"/>
    </source>
</evidence>
<evidence type="ECO:0000256" key="2">
    <source>
        <dbReference type="ARBA" id="ARBA00022833"/>
    </source>
</evidence>
<dbReference type="GO" id="GO:0008270">
    <property type="term" value="F:zinc ion binding"/>
    <property type="evidence" value="ECO:0007669"/>
    <property type="project" value="InterPro"/>
</dbReference>
<evidence type="ECO:0000313" key="10">
    <source>
        <dbReference type="EMBL" id="ROT40439.1"/>
    </source>
</evidence>
<evidence type="ECO:0000256" key="3">
    <source>
        <dbReference type="ARBA" id="ARBA00023015"/>
    </source>
</evidence>
<sequence>MLSTNQHLFDNSPNDVRVENGPKAGSLLDPRQGAGDESDRETRPNQKTLDETSRLHHLQEEKGQGESRCSLCSKLDRECHTPCFDERRRTHTRSLIETLQAENARLKAELEDHRKYCLMGSGGGGGGGDDDAFEFPPLDQDSGTPTNSISPGAATDASPQPSTSETSSRSDNMIVRLCGGKRQLNSDRAGRLRYFGPTSSLHLMESVTSSVLIRESCGRTRPSCSWQDDFPIEVQDHLLDLYWTYQHQVLPCIQKEAFLRDMRNGDTKYCSKLLVYCMLTRAAAISDQPGLRALALADDAEDDPPYLVSKCVQLLNADLDTPGITTAQSLQLLSEMHCAISHDTKGWMYAGKLGLREPPPNVGNVKQAWAQQKLVTAGGAGRLAYELGLHRDSDTFETDLSELDRQVRRIVFWSCFNLDRHVDPAIRRLFNEAWDSGVVAVPKFLTFVHTCREWALYLGRPQFLKVEDIDAKRPGEGCENPTLDIRMSAAWTSLLDIVGRICDVLNGVHTSRHRLETLDQDLKSWEQDLDPTLHYSPIQIPAVMLLHMQYMAATILLHRPLANFGKDSTQSESSMGSEASRQICVQNACTIARYLQDYSDQYGSVLTMSWIALHIVATAATTLIANIAERGGEPGDFALGGGPDTQLESLRKCLGALSELEKSHVVTRRVRKVIQHAIRLLNLDATINAGSGGNGNVWSSGSRNENYVIGPAALSFPAMAARDYEISSFPLMDLLPSSGQFDMLNSFESYFR</sequence>
<dbReference type="GeneID" id="39583276"/>
<evidence type="ECO:0000256" key="4">
    <source>
        <dbReference type="ARBA" id="ARBA00023125"/>
    </source>
</evidence>
<keyword evidence="4" id="KW-0238">DNA-binding</keyword>
<keyword evidence="3" id="KW-0805">Transcription regulation</keyword>
<keyword evidence="1" id="KW-0479">Metal-binding</keyword>
<dbReference type="Pfam" id="PF04082">
    <property type="entry name" value="Fungal_trans"/>
    <property type="match status" value="1"/>
</dbReference>
<feature type="compositionally biased region" description="Polar residues" evidence="8">
    <location>
        <begin position="141"/>
        <end position="150"/>
    </location>
</feature>
<dbReference type="OrthoDB" id="2154091at2759"/>
<feature type="compositionally biased region" description="Polar residues" evidence="8">
    <location>
        <begin position="157"/>
        <end position="171"/>
    </location>
</feature>
<dbReference type="CDD" id="cd12148">
    <property type="entry name" value="fungal_TF_MHR"/>
    <property type="match status" value="1"/>
</dbReference>
<evidence type="ECO:0000256" key="5">
    <source>
        <dbReference type="ARBA" id="ARBA00023163"/>
    </source>
</evidence>
<keyword evidence="11" id="KW-1185">Reference proteome</keyword>
<keyword evidence="2" id="KW-0862">Zinc</keyword>
<feature type="compositionally biased region" description="Polar residues" evidence="8">
    <location>
        <begin position="1"/>
        <end position="14"/>
    </location>
</feature>
<evidence type="ECO:0000259" key="9">
    <source>
        <dbReference type="Pfam" id="PF04082"/>
    </source>
</evidence>
<gene>
    <name evidence="10" type="ORF">SODALDRAFT_376222</name>
</gene>
<accession>A0A3N2Q102</accession>
<reference evidence="10 11" key="1">
    <citation type="journal article" date="2018" name="Mol. Ecol.">
        <title>The obligate alkalophilic soda-lake fungus Sodiomyces alkalinus has shifted to a protein diet.</title>
        <authorList>
            <person name="Grum-Grzhimaylo A.A."/>
            <person name="Falkoski D.L."/>
            <person name="van den Heuvel J."/>
            <person name="Valero-Jimenez C.A."/>
            <person name="Min B."/>
            <person name="Choi I.G."/>
            <person name="Lipzen A."/>
            <person name="Daum C.G."/>
            <person name="Aanen D.K."/>
            <person name="Tsang A."/>
            <person name="Henrissat B."/>
            <person name="Bilanenko E.N."/>
            <person name="de Vries R.P."/>
            <person name="van Kan J.A.L."/>
            <person name="Grigoriev I.V."/>
            <person name="Debets A.J.M."/>
        </authorList>
    </citation>
    <scope>NUCLEOTIDE SEQUENCE [LARGE SCALE GENOMIC DNA]</scope>
    <source>
        <strain evidence="10 11">F11</strain>
    </source>
</reference>
<feature type="compositionally biased region" description="Basic and acidic residues" evidence="8">
    <location>
        <begin position="40"/>
        <end position="65"/>
    </location>
</feature>
<dbReference type="RefSeq" id="XP_028468245.1">
    <property type="nucleotide sequence ID" value="XM_028614799.1"/>
</dbReference>
<evidence type="ECO:0000256" key="1">
    <source>
        <dbReference type="ARBA" id="ARBA00022723"/>
    </source>
</evidence>
<dbReference type="InterPro" id="IPR007219">
    <property type="entry name" value="XnlR_reg_dom"/>
</dbReference>
<feature type="domain" description="Xylanolytic transcriptional activator regulatory" evidence="9">
    <location>
        <begin position="239"/>
        <end position="420"/>
    </location>
</feature>
<proteinExistence type="predicted"/>
<name>A0A3N2Q102_SODAK</name>
<dbReference type="STRING" id="1314773.A0A3N2Q102"/>
<dbReference type="PANTHER" id="PTHR31313:SF81">
    <property type="entry name" value="TY1 ENHANCER ACTIVATOR"/>
    <property type="match status" value="1"/>
</dbReference>
<keyword evidence="5" id="KW-0804">Transcription</keyword>
<evidence type="ECO:0000256" key="6">
    <source>
        <dbReference type="ARBA" id="ARBA00023242"/>
    </source>
</evidence>
<dbReference type="Proteomes" id="UP000272025">
    <property type="component" value="Unassembled WGS sequence"/>
</dbReference>
<dbReference type="InterPro" id="IPR051615">
    <property type="entry name" value="Transcr_Regulatory_Elem"/>
</dbReference>
<dbReference type="GO" id="GO:0006351">
    <property type="term" value="P:DNA-templated transcription"/>
    <property type="evidence" value="ECO:0007669"/>
    <property type="project" value="InterPro"/>
</dbReference>
<dbReference type="AlphaFoldDB" id="A0A3N2Q102"/>
<keyword evidence="6" id="KW-0539">Nucleus</keyword>
<dbReference type="PANTHER" id="PTHR31313">
    <property type="entry name" value="TY1 ENHANCER ACTIVATOR"/>
    <property type="match status" value="1"/>
</dbReference>
<evidence type="ECO:0000313" key="11">
    <source>
        <dbReference type="Proteomes" id="UP000272025"/>
    </source>
</evidence>
<keyword evidence="7" id="KW-0175">Coiled coil</keyword>
<dbReference type="GO" id="GO:0003677">
    <property type="term" value="F:DNA binding"/>
    <property type="evidence" value="ECO:0007669"/>
    <property type="project" value="UniProtKB-KW"/>
</dbReference>
<dbReference type="EMBL" id="ML119052">
    <property type="protein sequence ID" value="ROT40439.1"/>
    <property type="molecule type" value="Genomic_DNA"/>
</dbReference>
<feature type="region of interest" description="Disordered" evidence="8">
    <location>
        <begin position="1"/>
        <end position="67"/>
    </location>
</feature>
<protein>
    <recommendedName>
        <fullName evidence="9">Xylanolytic transcriptional activator regulatory domain-containing protein</fullName>
    </recommendedName>
</protein>
<feature type="region of interest" description="Disordered" evidence="8">
    <location>
        <begin position="121"/>
        <end position="172"/>
    </location>
</feature>
<feature type="coiled-coil region" evidence="7">
    <location>
        <begin position="89"/>
        <end position="116"/>
    </location>
</feature>
<evidence type="ECO:0000256" key="8">
    <source>
        <dbReference type="SAM" id="MobiDB-lite"/>
    </source>
</evidence>